<protein>
    <submittedName>
        <fullName evidence="1">Uncharacterized protein</fullName>
    </submittedName>
</protein>
<dbReference type="AlphaFoldDB" id="A0A5J4TZX2"/>
<gene>
    <name evidence="1" type="ORF">EZS28_040458</name>
</gene>
<organism evidence="1 2">
    <name type="scientific">Streblomastix strix</name>
    <dbReference type="NCBI Taxonomy" id="222440"/>
    <lineage>
        <taxon>Eukaryota</taxon>
        <taxon>Metamonada</taxon>
        <taxon>Preaxostyla</taxon>
        <taxon>Oxymonadida</taxon>
        <taxon>Streblomastigidae</taxon>
        <taxon>Streblomastix</taxon>
    </lineage>
</organism>
<name>A0A5J4TZX2_9EUKA</name>
<comment type="caution">
    <text evidence="1">The sequence shown here is derived from an EMBL/GenBank/DDBJ whole genome shotgun (WGS) entry which is preliminary data.</text>
</comment>
<evidence type="ECO:0000313" key="1">
    <source>
        <dbReference type="EMBL" id="KAA6364016.1"/>
    </source>
</evidence>
<accession>A0A5J4TZX2</accession>
<reference evidence="1 2" key="1">
    <citation type="submission" date="2019-03" db="EMBL/GenBank/DDBJ databases">
        <title>Single cell metagenomics reveals metabolic interactions within the superorganism composed of flagellate Streblomastix strix and complex community of Bacteroidetes bacteria on its surface.</title>
        <authorList>
            <person name="Treitli S.C."/>
            <person name="Kolisko M."/>
            <person name="Husnik F."/>
            <person name="Keeling P."/>
            <person name="Hampl V."/>
        </authorList>
    </citation>
    <scope>NUCLEOTIDE SEQUENCE [LARGE SCALE GENOMIC DNA]</scope>
    <source>
        <strain evidence="1">ST1C</strain>
    </source>
</reference>
<evidence type="ECO:0000313" key="2">
    <source>
        <dbReference type="Proteomes" id="UP000324800"/>
    </source>
</evidence>
<dbReference type="Proteomes" id="UP000324800">
    <property type="component" value="Unassembled WGS sequence"/>
</dbReference>
<dbReference type="EMBL" id="SNRW01022173">
    <property type="protein sequence ID" value="KAA6364016.1"/>
    <property type="molecule type" value="Genomic_DNA"/>
</dbReference>
<sequence>MFEISNQLFDIFTTPISTKPHHQFHIRTTAQQQRSQQLNMNVIVDLGLGYELCQRISSAGGGLNLNPNMEININQGEIIKQKNKFIKDDKIKQGLENLILCFENRKTRLIIKEMMEQTGSEEEIDALIFYNKGSLQFVGEAKNAKNAMIWL</sequence>
<proteinExistence type="predicted"/>